<evidence type="ECO:0000256" key="1">
    <source>
        <dbReference type="SAM" id="Phobius"/>
    </source>
</evidence>
<feature type="transmembrane region" description="Helical" evidence="1">
    <location>
        <begin position="224"/>
        <end position="245"/>
    </location>
</feature>
<accession>A0AAD4HKK4</accession>
<evidence type="ECO:0000313" key="2">
    <source>
        <dbReference type="EMBL" id="KAG1899937.1"/>
    </source>
</evidence>
<gene>
    <name evidence="2" type="ORF">F5891DRAFT_1146219</name>
</gene>
<dbReference type="Proteomes" id="UP001195769">
    <property type="component" value="Unassembled WGS sequence"/>
</dbReference>
<feature type="transmembrane region" description="Helical" evidence="1">
    <location>
        <begin position="151"/>
        <end position="169"/>
    </location>
</feature>
<reference evidence="2" key="1">
    <citation type="journal article" date="2020" name="New Phytol.">
        <title>Comparative genomics reveals dynamic genome evolution in host specialist ectomycorrhizal fungi.</title>
        <authorList>
            <person name="Lofgren L.A."/>
            <person name="Nguyen N.H."/>
            <person name="Vilgalys R."/>
            <person name="Ruytinx J."/>
            <person name="Liao H.L."/>
            <person name="Branco S."/>
            <person name="Kuo A."/>
            <person name="LaButti K."/>
            <person name="Lipzen A."/>
            <person name="Andreopoulos W."/>
            <person name="Pangilinan J."/>
            <person name="Riley R."/>
            <person name="Hundley H."/>
            <person name="Na H."/>
            <person name="Barry K."/>
            <person name="Grigoriev I.V."/>
            <person name="Stajich J.E."/>
            <person name="Kennedy P.G."/>
        </authorList>
    </citation>
    <scope>NUCLEOTIDE SEQUENCE</scope>
    <source>
        <strain evidence="2">FC203</strain>
    </source>
</reference>
<name>A0AAD4HKK4_9AGAM</name>
<keyword evidence="3" id="KW-1185">Reference proteome</keyword>
<dbReference type="GeneID" id="64659321"/>
<keyword evidence="1" id="KW-0812">Transmembrane</keyword>
<keyword evidence="1" id="KW-1133">Transmembrane helix</keyword>
<dbReference type="PANTHER" id="PTHR33979:SF2">
    <property type="entry name" value="PEPTIDASE M50B-LIKE-DOMAIN-CONTAINING PROTEIN"/>
    <property type="match status" value="1"/>
</dbReference>
<dbReference type="AlphaFoldDB" id="A0AAD4HKK4"/>
<evidence type="ECO:0000313" key="3">
    <source>
        <dbReference type="Proteomes" id="UP001195769"/>
    </source>
</evidence>
<proteinExistence type="predicted"/>
<dbReference type="RefSeq" id="XP_041225513.1">
    <property type="nucleotide sequence ID" value="XM_041365023.1"/>
</dbReference>
<feature type="transmembrane region" description="Helical" evidence="1">
    <location>
        <begin position="129"/>
        <end position="145"/>
    </location>
</feature>
<protein>
    <submittedName>
        <fullName evidence="2">Peptidase M50B-like-domain-containing protein</fullName>
    </submittedName>
</protein>
<comment type="caution">
    <text evidence="2">The sequence shown here is derived from an EMBL/GenBank/DDBJ whole genome shotgun (WGS) entry which is preliminary data.</text>
</comment>
<keyword evidence="1" id="KW-0472">Membrane</keyword>
<sequence length="309" mass="33611">MPYLDEQTFNLYARDVGTQLTPNATQKTTLIVAGCYVIVIAILWHVPVLSWIIYPFKLLTVGFHEMSHAIAGILTCATIHSVELDPDEGGETRMSGGIPWITLPAGYLGSSFIGAALIACGFDTNASKIACIVLGVFFIFTLWWARKNWLTWILILGMSGLIVLFWLVADSVALRYFILFVGVMSDLYVLWDVIDDTIARKVNSSDASAFARVCGCFPSQVWGVIWLIVAFVYFAAGIIVGLVAFKVLISSSLGSIVLTDEIFQESTSEQESAAAHFLPAPGSSGAMTSVPLPGVLLMIVTTLSWKLLL</sequence>
<dbReference type="InterPro" id="IPR049500">
    <property type="entry name" value="Peptidase_M50B-like"/>
</dbReference>
<dbReference type="EMBL" id="JABBWK010000029">
    <property type="protein sequence ID" value="KAG1899937.1"/>
    <property type="molecule type" value="Genomic_DNA"/>
</dbReference>
<dbReference type="PANTHER" id="PTHR33979">
    <property type="entry name" value="OS02G0221600 PROTEIN"/>
    <property type="match status" value="1"/>
</dbReference>
<feature type="transmembrane region" description="Helical" evidence="1">
    <location>
        <begin position="100"/>
        <end position="122"/>
    </location>
</feature>
<organism evidence="2 3">
    <name type="scientific">Suillus fuscotomentosus</name>
    <dbReference type="NCBI Taxonomy" id="1912939"/>
    <lineage>
        <taxon>Eukaryota</taxon>
        <taxon>Fungi</taxon>
        <taxon>Dikarya</taxon>
        <taxon>Basidiomycota</taxon>
        <taxon>Agaricomycotina</taxon>
        <taxon>Agaricomycetes</taxon>
        <taxon>Agaricomycetidae</taxon>
        <taxon>Boletales</taxon>
        <taxon>Suillineae</taxon>
        <taxon>Suillaceae</taxon>
        <taxon>Suillus</taxon>
    </lineage>
</organism>
<dbReference type="Pfam" id="PF13398">
    <property type="entry name" value="Peptidase_M50B"/>
    <property type="match status" value="1"/>
</dbReference>
<feature type="transmembrane region" description="Helical" evidence="1">
    <location>
        <begin position="30"/>
        <end position="54"/>
    </location>
</feature>